<feature type="transmembrane region" description="Helical" evidence="7">
    <location>
        <begin position="202"/>
        <end position="224"/>
    </location>
</feature>
<feature type="transmembrane region" description="Helical" evidence="7">
    <location>
        <begin position="158"/>
        <end position="181"/>
    </location>
</feature>
<dbReference type="Proteomes" id="UP000241118">
    <property type="component" value="Unassembled WGS sequence"/>
</dbReference>
<dbReference type="InterPro" id="IPR020846">
    <property type="entry name" value="MFS_dom"/>
</dbReference>
<name>A0A2P8ID57_SACCR</name>
<evidence type="ECO:0000313" key="9">
    <source>
        <dbReference type="EMBL" id="PSL56380.1"/>
    </source>
</evidence>
<keyword evidence="10" id="KW-1185">Reference proteome</keyword>
<keyword evidence="3 7" id="KW-0812">Transmembrane</keyword>
<dbReference type="InterPro" id="IPR036259">
    <property type="entry name" value="MFS_trans_sf"/>
</dbReference>
<gene>
    <name evidence="9" type="ORF">B0I31_103129</name>
</gene>
<dbReference type="PROSITE" id="PS50850">
    <property type="entry name" value="MFS"/>
    <property type="match status" value="1"/>
</dbReference>
<dbReference type="PANTHER" id="PTHR43124:SF8">
    <property type="entry name" value="INNER MEMBRANE TRANSPORT PROTEIN YDHP"/>
    <property type="match status" value="1"/>
</dbReference>
<keyword evidence="2" id="KW-1003">Cell membrane</keyword>
<feature type="domain" description="Major facilitator superfamily (MFS) profile" evidence="8">
    <location>
        <begin position="4"/>
        <end position="378"/>
    </location>
</feature>
<feature type="transmembrane region" description="Helical" evidence="7">
    <location>
        <begin position="354"/>
        <end position="371"/>
    </location>
</feature>
<dbReference type="InterPro" id="IPR011701">
    <property type="entry name" value="MFS"/>
</dbReference>
<dbReference type="PANTHER" id="PTHR43124">
    <property type="entry name" value="PURINE EFFLUX PUMP PBUE"/>
    <property type="match status" value="1"/>
</dbReference>
<feature type="transmembrane region" description="Helical" evidence="7">
    <location>
        <begin position="230"/>
        <end position="251"/>
    </location>
</feature>
<keyword evidence="4 7" id="KW-1133">Transmembrane helix</keyword>
<proteinExistence type="predicted"/>
<accession>A0A2P8ID57</accession>
<dbReference type="GO" id="GO:0022857">
    <property type="term" value="F:transmembrane transporter activity"/>
    <property type="evidence" value="ECO:0007669"/>
    <property type="project" value="InterPro"/>
</dbReference>
<dbReference type="SUPFAM" id="SSF103473">
    <property type="entry name" value="MFS general substrate transporter"/>
    <property type="match status" value="1"/>
</dbReference>
<evidence type="ECO:0000256" key="1">
    <source>
        <dbReference type="ARBA" id="ARBA00004651"/>
    </source>
</evidence>
<keyword evidence="5 7" id="KW-0472">Membrane</keyword>
<protein>
    <submittedName>
        <fullName evidence="9">Putative MFS family arabinose efflux permease</fullName>
    </submittedName>
</protein>
<organism evidence="9 10">
    <name type="scientific">Saccharothrix carnea</name>
    <dbReference type="NCBI Taxonomy" id="1280637"/>
    <lineage>
        <taxon>Bacteria</taxon>
        <taxon>Bacillati</taxon>
        <taxon>Actinomycetota</taxon>
        <taxon>Actinomycetes</taxon>
        <taxon>Pseudonocardiales</taxon>
        <taxon>Pseudonocardiaceae</taxon>
        <taxon>Saccharothrix</taxon>
    </lineage>
</organism>
<comment type="caution">
    <text evidence="9">The sequence shown here is derived from an EMBL/GenBank/DDBJ whole genome shotgun (WGS) entry which is preliminary data.</text>
</comment>
<evidence type="ECO:0000313" key="10">
    <source>
        <dbReference type="Proteomes" id="UP000241118"/>
    </source>
</evidence>
<reference evidence="9 10" key="1">
    <citation type="submission" date="2018-03" db="EMBL/GenBank/DDBJ databases">
        <title>Genomic Encyclopedia of Type Strains, Phase III (KMG-III): the genomes of soil and plant-associated and newly described type strains.</title>
        <authorList>
            <person name="Whitman W."/>
        </authorList>
    </citation>
    <scope>NUCLEOTIDE SEQUENCE [LARGE SCALE GENOMIC DNA]</scope>
    <source>
        <strain evidence="9 10">CGMCC 4.7097</strain>
    </source>
</reference>
<evidence type="ECO:0000256" key="6">
    <source>
        <dbReference type="SAM" id="MobiDB-lite"/>
    </source>
</evidence>
<feature type="transmembrane region" description="Helical" evidence="7">
    <location>
        <begin position="70"/>
        <end position="93"/>
    </location>
</feature>
<dbReference type="GO" id="GO:0005886">
    <property type="term" value="C:plasma membrane"/>
    <property type="evidence" value="ECO:0007669"/>
    <property type="project" value="UniProtKB-SubCell"/>
</dbReference>
<evidence type="ECO:0000256" key="3">
    <source>
        <dbReference type="ARBA" id="ARBA00022692"/>
    </source>
</evidence>
<dbReference type="CDD" id="cd17324">
    <property type="entry name" value="MFS_NepI_like"/>
    <property type="match status" value="1"/>
</dbReference>
<evidence type="ECO:0000256" key="2">
    <source>
        <dbReference type="ARBA" id="ARBA00022475"/>
    </source>
</evidence>
<feature type="transmembrane region" description="Helical" evidence="7">
    <location>
        <begin position="99"/>
        <end position="120"/>
    </location>
</feature>
<evidence type="ECO:0000256" key="7">
    <source>
        <dbReference type="SAM" id="Phobius"/>
    </source>
</evidence>
<dbReference type="Pfam" id="PF07690">
    <property type="entry name" value="MFS_1"/>
    <property type="match status" value="1"/>
</dbReference>
<dbReference type="InterPro" id="IPR050189">
    <property type="entry name" value="MFS_Efflux_Transporters"/>
</dbReference>
<feature type="transmembrane region" description="Helical" evidence="7">
    <location>
        <begin position="323"/>
        <end position="342"/>
    </location>
</feature>
<evidence type="ECO:0000259" key="8">
    <source>
        <dbReference type="PROSITE" id="PS50850"/>
    </source>
</evidence>
<evidence type="ECO:0000256" key="5">
    <source>
        <dbReference type="ARBA" id="ARBA00023136"/>
    </source>
</evidence>
<feature type="transmembrane region" description="Helical" evidence="7">
    <location>
        <begin position="42"/>
        <end position="63"/>
    </location>
</feature>
<feature type="region of interest" description="Disordered" evidence="6">
    <location>
        <begin position="377"/>
        <end position="401"/>
    </location>
</feature>
<evidence type="ECO:0000256" key="4">
    <source>
        <dbReference type="ARBA" id="ARBA00022989"/>
    </source>
</evidence>
<sequence length="401" mass="40867">MPRVVHLLALGIFAMVTSEFVVAGLMPQMADGLHVTIPEIGYLITAFAAAMAIGGPLLTVLMLRLRPKPALMTLFAVFLAGNVLAATATGYGVMFVARVITGAAAQAFFGVALSVTAALVAENLRGRATATVLNGLMLGTLLGLPLATFIGGHLGWRAAFWAIAVLTVVAAAATVAGVPRLDRAGGDGGVRAELRSVARPKLWLVLSTSTFVIGATFAAFSYANPILTDVTGFATGTVPLLLVAYGAATVVGNHVVGRFADRYALPTLVTGLGLNALFLTGFALFADAKLPAVVSLLGIGLVGVTMNPALVTRVQRTGSAGPLVNTVHGSFITLGIIIGSWLGGLLITDHGLRAPLWLGVGLAVLGLVSLLPDLHKASTGSTPAPPVEPSILDGTTTGGRT</sequence>
<dbReference type="AlphaFoldDB" id="A0A2P8ID57"/>
<feature type="transmembrane region" description="Helical" evidence="7">
    <location>
        <begin position="263"/>
        <end position="286"/>
    </location>
</feature>
<dbReference type="RefSeq" id="WP_106614855.1">
    <property type="nucleotide sequence ID" value="NZ_PYAX01000003.1"/>
</dbReference>
<dbReference type="OrthoDB" id="9814237at2"/>
<dbReference type="EMBL" id="PYAX01000003">
    <property type="protein sequence ID" value="PSL56380.1"/>
    <property type="molecule type" value="Genomic_DNA"/>
</dbReference>
<dbReference type="Gene3D" id="1.20.1250.20">
    <property type="entry name" value="MFS general substrate transporter like domains"/>
    <property type="match status" value="2"/>
</dbReference>
<comment type="subcellular location">
    <subcellularLocation>
        <location evidence="1">Cell membrane</location>
        <topology evidence="1">Multi-pass membrane protein</topology>
    </subcellularLocation>
</comment>
<feature type="transmembrane region" description="Helical" evidence="7">
    <location>
        <begin position="292"/>
        <end position="311"/>
    </location>
</feature>
<feature type="transmembrane region" description="Helical" evidence="7">
    <location>
        <begin position="132"/>
        <end position="152"/>
    </location>
</feature>